<comment type="caution">
    <text evidence="1">The sequence shown here is derived from an EMBL/GenBank/DDBJ whole genome shotgun (WGS) entry which is preliminary data.</text>
</comment>
<evidence type="ECO:0000313" key="1">
    <source>
        <dbReference type="EMBL" id="MCR6546692.1"/>
    </source>
</evidence>
<accession>A0ABT1Y726</accession>
<protein>
    <submittedName>
        <fullName evidence="1">Uncharacterized protein</fullName>
    </submittedName>
</protein>
<evidence type="ECO:0000313" key="2">
    <source>
        <dbReference type="Proteomes" id="UP001524944"/>
    </source>
</evidence>
<dbReference type="RefSeq" id="WP_257913973.1">
    <property type="nucleotide sequence ID" value="NZ_JANPWE010000010.1"/>
</dbReference>
<proteinExistence type="predicted"/>
<dbReference type="Proteomes" id="UP001524944">
    <property type="component" value="Unassembled WGS sequence"/>
</dbReference>
<reference evidence="1 2" key="1">
    <citation type="submission" date="2022-08" db="EMBL/GenBank/DDBJ databases">
        <title>Proteogenomics of the novel Dehalobacterium formicoaceticum strain EZ94 highlights a key role of methyltransferases during anaerobic dichloromethane degradation.</title>
        <authorList>
            <person name="Wasmund K."/>
        </authorList>
    </citation>
    <scope>NUCLEOTIDE SEQUENCE [LARGE SCALE GENOMIC DNA]</scope>
    <source>
        <strain evidence="1 2">EZ94</strain>
    </source>
</reference>
<keyword evidence="2" id="KW-1185">Reference proteome</keyword>
<gene>
    <name evidence="1" type="ORF">NVS47_14410</name>
</gene>
<dbReference type="EMBL" id="JANPWE010000010">
    <property type="protein sequence ID" value="MCR6546692.1"/>
    <property type="molecule type" value="Genomic_DNA"/>
</dbReference>
<sequence length="203" mass="23278">MIESSLQQFTLLIQQTLTAPWNFTCPQNYLRLDQVGEVTRQALNDDSGIPAKNPLMEAFNLLIEEGQNYRIENIILGINEVFKSYLKNLTSENQDGVTQHFLEFLKMFFIFLTEDCFPYTEKMWEVISTMIKPTGLFLIKESFTTAIPTFFECTALLGKQASRRDLSTGTLQHAFRIAELACRNSGNQEGCTLIQNLRQNLEN</sequence>
<organism evidence="1 2">
    <name type="scientific">Dehalobacterium formicoaceticum</name>
    <dbReference type="NCBI Taxonomy" id="51515"/>
    <lineage>
        <taxon>Bacteria</taxon>
        <taxon>Bacillati</taxon>
        <taxon>Bacillota</taxon>
        <taxon>Clostridia</taxon>
        <taxon>Eubacteriales</taxon>
        <taxon>Peptococcaceae</taxon>
        <taxon>Dehalobacterium</taxon>
    </lineage>
</organism>
<name>A0ABT1Y726_9FIRM</name>